<dbReference type="InterPro" id="IPR036097">
    <property type="entry name" value="HisK_dim/P_sf"/>
</dbReference>
<keyword evidence="10 12" id="KW-1133">Transmembrane helix</keyword>
<dbReference type="InterPro" id="IPR005467">
    <property type="entry name" value="His_kinase_dom"/>
</dbReference>
<dbReference type="AlphaFoldDB" id="A0A318T5A3"/>
<keyword evidence="6 12" id="KW-0812">Transmembrane</keyword>
<evidence type="ECO:0000256" key="8">
    <source>
        <dbReference type="ARBA" id="ARBA00022777"/>
    </source>
</evidence>
<keyword evidence="15" id="KW-1185">Reference proteome</keyword>
<keyword evidence="8 14" id="KW-0418">Kinase</keyword>
<accession>A0A318T5A3</accession>
<evidence type="ECO:0000256" key="2">
    <source>
        <dbReference type="ARBA" id="ARBA00004141"/>
    </source>
</evidence>
<feature type="domain" description="Histidine kinase" evidence="13">
    <location>
        <begin position="220"/>
        <end position="416"/>
    </location>
</feature>
<dbReference type="SUPFAM" id="SSF47384">
    <property type="entry name" value="Homodimeric domain of signal transducing histidine kinase"/>
    <property type="match status" value="1"/>
</dbReference>
<evidence type="ECO:0000259" key="13">
    <source>
        <dbReference type="PROSITE" id="PS50109"/>
    </source>
</evidence>
<reference evidence="14 15" key="1">
    <citation type="submission" date="2018-06" db="EMBL/GenBank/DDBJ databases">
        <title>Genomic Encyclopedia of Type Strains, Phase III (KMG-III): the genomes of soil and plant-associated and newly described type strains.</title>
        <authorList>
            <person name="Whitman W."/>
        </authorList>
    </citation>
    <scope>NUCLEOTIDE SEQUENCE [LARGE SCALE GENOMIC DNA]</scope>
    <source>
        <strain evidence="14 15">CECT 9025</strain>
    </source>
</reference>
<dbReference type="RefSeq" id="WP_110815136.1">
    <property type="nucleotide sequence ID" value="NZ_QJTE01000004.1"/>
</dbReference>
<keyword evidence="11" id="KW-0902">Two-component regulatory system</keyword>
<dbReference type="SMART" id="SM00387">
    <property type="entry name" value="HATPase_c"/>
    <property type="match status" value="1"/>
</dbReference>
<evidence type="ECO:0000256" key="6">
    <source>
        <dbReference type="ARBA" id="ARBA00022692"/>
    </source>
</evidence>
<dbReference type="Pfam" id="PF00512">
    <property type="entry name" value="HisKA"/>
    <property type="match status" value="1"/>
</dbReference>
<keyword evidence="12" id="KW-0472">Membrane</keyword>
<dbReference type="EMBL" id="QJTE01000004">
    <property type="protein sequence ID" value="PYE82471.1"/>
    <property type="molecule type" value="Genomic_DNA"/>
</dbReference>
<dbReference type="InterPro" id="IPR003661">
    <property type="entry name" value="HisK_dim/P_dom"/>
</dbReference>
<keyword evidence="7" id="KW-0547">Nucleotide-binding</keyword>
<keyword evidence="9" id="KW-0067">ATP-binding</keyword>
<feature type="transmembrane region" description="Helical" evidence="12">
    <location>
        <begin position="136"/>
        <end position="158"/>
    </location>
</feature>
<evidence type="ECO:0000313" key="15">
    <source>
        <dbReference type="Proteomes" id="UP000248311"/>
    </source>
</evidence>
<dbReference type="InterPro" id="IPR036890">
    <property type="entry name" value="HATPase_C_sf"/>
</dbReference>
<evidence type="ECO:0000256" key="11">
    <source>
        <dbReference type="ARBA" id="ARBA00023012"/>
    </source>
</evidence>
<keyword evidence="4" id="KW-0597">Phosphoprotein</keyword>
<dbReference type="PANTHER" id="PTHR45436:SF14">
    <property type="entry name" value="SENSOR PROTEIN QSEC"/>
    <property type="match status" value="1"/>
</dbReference>
<organism evidence="14 15">
    <name type="scientific">Pseudoroseicyclus aestuarii</name>
    <dbReference type="NCBI Taxonomy" id="1795041"/>
    <lineage>
        <taxon>Bacteria</taxon>
        <taxon>Pseudomonadati</taxon>
        <taxon>Pseudomonadota</taxon>
        <taxon>Alphaproteobacteria</taxon>
        <taxon>Rhodobacterales</taxon>
        <taxon>Paracoccaceae</taxon>
        <taxon>Pseudoroseicyclus</taxon>
    </lineage>
</organism>
<protein>
    <recommendedName>
        <fullName evidence="3">histidine kinase</fullName>
        <ecNumber evidence="3">2.7.13.3</ecNumber>
    </recommendedName>
</protein>
<name>A0A318T5A3_9RHOB</name>
<dbReference type="PROSITE" id="PS50109">
    <property type="entry name" value="HIS_KIN"/>
    <property type="match status" value="1"/>
</dbReference>
<keyword evidence="5" id="KW-0808">Transferase</keyword>
<evidence type="ECO:0000256" key="7">
    <source>
        <dbReference type="ARBA" id="ARBA00022741"/>
    </source>
</evidence>
<comment type="catalytic activity">
    <reaction evidence="1">
        <text>ATP + protein L-histidine = ADP + protein N-phospho-L-histidine.</text>
        <dbReference type="EC" id="2.7.13.3"/>
    </reaction>
</comment>
<dbReference type="SMART" id="SM00388">
    <property type="entry name" value="HisKA"/>
    <property type="match status" value="1"/>
</dbReference>
<dbReference type="CDD" id="cd00082">
    <property type="entry name" value="HisKA"/>
    <property type="match status" value="1"/>
</dbReference>
<evidence type="ECO:0000256" key="10">
    <source>
        <dbReference type="ARBA" id="ARBA00022989"/>
    </source>
</evidence>
<dbReference type="InterPro" id="IPR003594">
    <property type="entry name" value="HATPase_dom"/>
</dbReference>
<evidence type="ECO:0000256" key="4">
    <source>
        <dbReference type="ARBA" id="ARBA00022553"/>
    </source>
</evidence>
<dbReference type="PANTHER" id="PTHR45436">
    <property type="entry name" value="SENSOR HISTIDINE KINASE YKOH"/>
    <property type="match status" value="1"/>
</dbReference>
<dbReference type="Proteomes" id="UP000248311">
    <property type="component" value="Unassembled WGS sequence"/>
</dbReference>
<dbReference type="OrthoDB" id="9809766at2"/>
<proteinExistence type="predicted"/>
<evidence type="ECO:0000256" key="3">
    <source>
        <dbReference type="ARBA" id="ARBA00012438"/>
    </source>
</evidence>
<dbReference type="Gene3D" id="1.10.287.130">
    <property type="match status" value="1"/>
</dbReference>
<gene>
    <name evidence="14" type="ORF">DFP88_104227</name>
</gene>
<dbReference type="GO" id="GO:0005524">
    <property type="term" value="F:ATP binding"/>
    <property type="evidence" value="ECO:0007669"/>
    <property type="project" value="UniProtKB-KW"/>
</dbReference>
<comment type="caution">
    <text evidence="14">The sequence shown here is derived from an EMBL/GenBank/DDBJ whole genome shotgun (WGS) entry which is preliminary data.</text>
</comment>
<dbReference type="GO" id="GO:0000155">
    <property type="term" value="F:phosphorelay sensor kinase activity"/>
    <property type="evidence" value="ECO:0007669"/>
    <property type="project" value="InterPro"/>
</dbReference>
<evidence type="ECO:0000256" key="5">
    <source>
        <dbReference type="ARBA" id="ARBA00022679"/>
    </source>
</evidence>
<sequence length="421" mass="45309">MRVRSLRRDLVLGLGLGLTALWVLAMLGASVIVREEMGEVYDSLLEETADRILPLALQSGAQDLPAEAEVLLTWVLRDAGSIVRRSGDAEDAVFATPAPEGFSTIDDHRHFVRTDGSRSLDVASPLEERREAGRGILLSLLVPALVLLPLSLLGIAWFTGRSFQSVTALSAEVAARAPEDLHPLTTPDLKAEMLPIRDAVNRLMGTLDTALEAERAFSANAAHELRTPIAATLAHVQRLLAEADGPLRDRAVTVEAELKRVARLMEKLLQLARAENVPGPSHAIDAVPILRMVADDLRLPLTGPEALPVRMDPDALAILTRNLAENAARHGHEPRITLSEAGRLTVVNAGPIVAPERLPLLTRRFERAGARSQGSGLGLAIVAAICRNHDLTLHLASPAPGQRDGFEAQVDLLVASARERS</sequence>
<evidence type="ECO:0000256" key="1">
    <source>
        <dbReference type="ARBA" id="ARBA00000085"/>
    </source>
</evidence>
<comment type="subcellular location">
    <subcellularLocation>
        <location evidence="2">Membrane</location>
        <topology evidence="2">Multi-pass membrane protein</topology>
    </subcellularLocation>
</comment>
<dbReference type="EC" id="2.7.13.3" evidence="3"/>
<evidence type="ECO:0000256" key="9">
    <source>
        <dbReference type="ARBA" id="ARBA00022840"/>
    </source>
</evidence>
<dbReference type="InterPro" id="IPR050428">
    <property type="entry name" value="TCS_sensor_his_kinase"/>
</dbReference>
<dbReference type="Pfam" id="PF02518">
    <property type="entry name" value="HATPase_c"/>
    <property type="match status" value="1"/>
</dbReference>
<dbReference type="GO" id="GO:0005886">
    <property type="term" value="C:plasma membrane"/>
    <property type="evidence" value="ECO:0007669"/>
    <property type="project" value="TreeGrafter"/>
</dbReference>
<feature type="transmembrane region" description="Helical" evidence="12">
    <location>
        <begin position="12"/>
        <end position="33"/>
    </location>
</feature>
<dbReference type="Gene3D" id="3.30.565.10">
    <property type="entry name" value="Histidine kinase-like ATPase, C-terminal domain"/>
    <property type="match status" value="1"/>
</dbReference>
<evidence type="ECO:0000256" key="12">
    <source>
        <dbReference type="SAM" id="Phobius"/>
    </source>
</evidence>
<dbReference type="SUPFAM" id="SSF55874">
    <property type="entry name" value="ATPase domain of HSP90 chaperone/DNA topoisomerase II/histidine kinase"/>
    <property type="match status" value="1"/>
</dbReference>
<evidence type="ECO:0000313" key="14">
    <source>
        <dbReference type="EMBL" id="PYE82471.1"/>
    </source>
</evidence>